<reference evidence="2 3" key="1">
    <citation type="submission" date="2024-09" db="EMBL/GenBank/DDBJ databases">
        <title>A chromosome-level genome assembly of Gray's grenadier anchovy, Coilia grayii.</title>
        <authorList>
            <person name="Fu Z."/>
        </authorList>
    </citation>
    <scope>NUCLEOTIDE SEQUENCE [LARGE SCALE GENOMIC DNA]</scope>
    <source>
        <strain evidence="2">G4</strain>
        <tissue evidence="2">Muscle</tissue>
    </source>
</reference>
<gene>
    <name evidence="2" type="ORF">ACEWY4_021816</name>
</gene>
<proteinExistence type="predicted"/>
<protein>
    <submittedName>
        <fullName evidence="2">Uncharacterized protein</fullName>
    </submittedName>
</protein>
<keyword evidence="3" id="KW-1185">Reference proteome</keyword>
<dbReference type="AlphaFoldDB" id="A0ABD1J483"/>
<evidence type="ECO:0000256" key="1">
    <source>
        <dbReference type="SAM" id="MobiDB-lite"/>
    </source>
</evidence>
<accession>A0ABD1J483</accession>
<evidence type="ECO:0000313" key="3">
    <source>
        <dbReference type="Proteomes" id="UP001591681"/>
    </source>
</evidence>
<dbReference type="EMBL" id="JBHFQA010000019">
    <property type="protein sequence ID" value="KAL2081998.1"/>
    <property type="molecule type" value="Genomic_DNA"/>
</dbReference>
<comment type="caution">
    <text evidence="2">The sequence shown here is derived from an EMBL/GenBank/DDBJ whole genome shotgun (WGS) entry which is preliminary data.</text>
</comment>
<feature type="region of interest" description="Disordered" evidence="1">
    <location>
        <begin position="390"/>
        <end position="523"/>
    </location>
</feature>
<feature type="compositionally biased region" description="Basic and acidic residues" evidence="1">
    <location>
        <begin position="501"/>
        <end position="523"/>
    </location>
</feature>
<evidence type="ECO:0000313" key="2">
    <source>
        <dbReference type="EMBL" id="KAL2081998.1"/>
    </source>
</evidence>
<dbReference type="Proteomes" id="UP001591681">
    <property type="component" value="Unassembled WGS sequence"/>
</dbReference>
<sequence>MLTSVNYLKPFHLANIKAIVVLAPGTDGKLIWTGQETNNAWYARLGYQAESPAKPLQWRVYEPGDCSLCATATATVRWRGPRSEKPGKMPEFKHPTVYRRDNTIIGPREGPSECRVLLCRTCYMTYGTRLAIATYPPMDETSCDECVCKWDGEVLHKCPDHLGVVVQSGIHVNRGEGNLLEPTNPVGPFTREEGELSPHGGTEDFASLLTSELEALIDGSFPFPKTSTPIIPLYSRAPEMVRLADTTSRAKVITEESLKEKAVDMSVQDIVKSMIGARSRISQRTKTEAFTSEYSSKMSDDWYTDCTPFKGHEREVLTWEVLAAPIPMLDKSTAEVKATRSTKDKATMITMFSRVQIKISLDLMNRAIKAMAVDFNQEKDCQQINNVEAKKGNVRPQSGENPKRKEIAVDKDNVRPQSGENPKRKEIAVDTDNVRPQSGENPKRKEIAVATDNVRPQSGENPKKKEIAVATDNVRPQSGENPKRKEIAVDTDNVTPQSGENPKRKEIAVAKDNREEPPAKVARRVDAWRPEAKGWSTFPPLSPNARIQLYDEYGTKFQDNQLLNPTVWQSIAVVRPGRVPRHKPFMNWAGHHLTSVMSESTLLAVTAIKVNPKVLRRGSLFKGHSIREEAQVALYQNESGTWAMISTLGSGGENNSNAEGSAPWCPPSIVAILAAPDHPRQWHLYRGVRQSEGYPRLNSEARPPVGEFPKEGVKGPRKNPRRLERWVPYESRHSNLSPPYTGGTQSWGQAQQVEAEHLLHGHPPALHPFMGTAEGWRKIP</sequence>
<organism evidence="2 3">
    <name type="scientific">Coilia grayii</name>
    <name type="common">Gray's grenadier anchovy</name>
    <dbReference type="NCBI Taxonomy" id="363190"/>
    <lineage>
        <taxon>Eukaryota</taxon>
        <taxon>Metazoa</taxon>
        <taxon>Chordata</taxon>
        <taxon>Craniata</taxon>
        <taxon>Vertebrata</taxon>
        <taxon>Euteleostomi</taxon>
        <taxon>Actinopterygii</taxon>
        <taxon>Neopterygii</taxon>
        <taxon>Teleostei</taxon>
        <taxon>Clupei</taxon>
        <taxon>Clupeiformes</taxon>
        <taxon>Clupeoidei</taxon>
        <taxon>Engraulidae</taxon>
        <taxon>Coilinae</taxon>
        <taxon>Coilia</taxon>
    </lineage>
</organism>
<name>A0ABD1J483_9TELE</name>
<feature type="compositionally biased region" description="Basic and acidic residues" evidence="1">
    <location>
        <begin position="401"/>
        <end position="414"/>
    </location>
</feature>
<feature type="region of interest" description="Disordered" evidence="1">
    <location>
        <begin position="695"/>
        <end position="719"/>
    </location>
</feature>